<dbReference type="GO" id="GO:0000209">
    <property type="term" value="P:protein polyubiquitination"/>
    <property type="evidence" value="ECO:0007669"/>
    <property type="project" value="TreeGrafter"/>
</dbReference>
<accession>A0A3N0Y2X9</accession>
<protein>
    <recommendedName>
        <fullName evidence="3">E3 ubiquitin-protein ligase E3D</fullName>
        <ecNumber evidence="2">2.3.2.26</ecNumber>
    </recommendedName>
    <alternativeName>
        <fullName evidence="6">HECT-type E3 ubiquitin transferase E3D</fullName>
    </alternativeName>
    <alternativeName>
        <fullName evidence="5">UbcH10-binding protein with a HECT-like domain</fullName>
    </alternativeName>
    <alternativeName>
        <fullName evidence="4">Ubiquitin-conjugating enzyme E2C-binding protein</fullName>
    </alternativeName>
</protein>
<dbReference type="GO" id="GO:0031624">
    <property type="term" value="F:ubiquitin conjugating enzyme binding"/>
    <property type="evidence" value="ECO:0007669"/>
    <property type="project" value="TreeGrafter"/>
</dbReference>
<dbReference type="OrthoDB" id="66510at2759"/>
<dbReference type="EMBL" id="RJVU01053528">
    <property type="protein sequence ID" value="ROL32985.1"/>
    <property type="molecule type" value="Genomic_DNA"/>
</dbReference>
<reference evidence="9 10" key="1">
    <citation type="submission" date="2018-10" db="EMBL/GenBank/DDBJ databases">
        <title>Genome assembly for a Yunnan-Guizhou Plateau 3E fish, Anabarilius grahami (Regan), and its evolutionary and genetic applications.</title>
        <authorList>
            <person name="Jiang W."/>
        </authorList>
    </citation>
    <scope>NUCLEOTIDE SEQUENCE [LARGE SCALE GENOMIC DNA]</scope>
    <source>
        <strain evidence="9">AG-KIZ</strain>
        <tissue evidence="9">Muscle</tissue>
    </source>
</reference>
<dbReference type="PANTHER" id="PTHR31531:SF2">
    <property type="entry name" value="E3 UBIQUITIN-PROTEIN LIGASE E3D"/>
    <property type="match status" value="1"/>
</dbReference>
<sequence>MDETAKQDLVFLELRQKLQRGLLFIRSDIARDGADVEIESKQDSILNIQTADRTYQVHLTAGVSLMETSCQKSPGSTEHGSHFTLRLRVDQPSEAPCSVIGQLQVKVTHSFLCQSCGSMVLQDRAFGRVLPLPNGNWNALVDDWCCHPDPFANRKLLPRDGDCLLGDTFILLARDSSCEQTLTREGNSSQQASAEKRSSKRVMVSCRSCSAVLGEELTAEVLKFYITEILVKPREDGECDIAQLSLETKPNSVRERFLEQTLASRLVELSSAQSIFRFSIQTPDGKAVILLWLLNTDTLVASFPDAAARGDSFISAGDVHPREHQSCQAVQAVKVLYVLCSDSKLKDVVDVWEKDISVHPVPLPQGSCEELQKLLMSSTFRLPAFLRCMNSYQVTYLVMLDCLVIIVHQAIHPRDINEKRDTKSKNSLEKFRLAYVL</sequence>
<dbReference type="GO" id="GO:0030332">
    <property type="term" value="F:cyclin binding"/>
    <property type="evidence" value="ECO:0007669"/>
    <property type="project" value="TreeGrafter"/>
</dbReference>
<evidence type="ECO:0000256" key="1">
    <source>
        <dbReference type="ARBA" id="ARBA00000885"/>
    </source>
</evidence>
<comment type="catalytic activity">
    <reaction evidence="1">
        <text>S-ubiquitinyl-[E2 ubiquitin-conjugating enzyme]-L-cysteine + [acceptor protein]-L-lysine = [E2 ubiquitin-conjugating enzyme]-L-cysteine + N(6)-ubiquitinyl-[acceptor protein]-L-lysine.</text>
        <dbReference type="EC" id="2.3.2.26"/>
    </reaction>
</comment>
<dbReference type="EC" id="2.3.2.26" evidence="2"/>
<evidence type="ECO:0000256" key="2">
    <source>
        <dbReference type="ARBA" id="ARBA00012485"/>
    </source>
</evidence>
<name>A0A3N0Y2X9_ANAGA</name>
<dbReference type="GO" id="GO:0005829">
    <property type="term" value="C:cytosol"/>
    <property type="evidence" value="ECO:0007669"/>
    <property type="project" value="TreeGrafter"/>
</dbReference>
<dbReference type="GO" id="GO:0051865">
    <property type="term" value="P:protein autoubiquitination"/>
    <property type="evidence" value="ECO:0007669"/>
    <property type="project" value="TreeGrafter"/>
</dbReference>
<dbReference type="Pfam" id="PF09814">
    <property type="entry name" value="HECT_2"/>
    <property type="match status" value="1"/>
</dbReference>
<evidence type="ECO:0000313" key="9">
    <source>
        <dbReference type="EMBL" id="ROL32985.1"/>
    </source>
</evidence>
<organism evidence="9 10">
    <name type="scientific">Anabarilius grahami</name>
    <name type="common">Kanglang fish</name>
    <name type="synonym">Barilius grahami</name>
    <dbReference type="NCBI Taxonomy" id="495550"/>
    <lineage>
        <taxon>Eukaryota</taxon>
        <taxon>Metazoa</taxon>
        <taxon>Chordata</taxon>
        <taxon>Craniata</taxon>
        <taxon>Vertebrata</taxon>
        <taxon>Euteleostomi</taxon>
        <taxon>Actinopterygii</taxon>
        <taxon>Neopterygii</taxon>
        <taxon>Teleostei</taxon>
        <taxon>Ostariophysi</taxon>
        <taxon>Cypriniformes</taxon>
        <taxon>Xenocyprididae</taxon>
        <taxon>Xenocypridinae</taxon>
        <taxon>Xenocypridinae incertae sedis</taxon>
        <taxon>Anabarilius</taxon>
    </lineage>
</organism>
<evidence type="ECO:0000256" key="7">
    <source>
        <dbReference type="ARBA" id="ARBA00053831"/>
    </source>
</evidence>
<evidence type="ECO:0000256" key="8">
    <source>
        <dbReference type="ARBA" id="ARBA00064185"/>
    </source>
</evidence>
<evidence type="ECO:0000256" key="5">
    <source>
        <dbReference type="ARBA" id="ARBA00032234"/>
    </source>
</evidence>
<dbReference type="AlphaFoldDB" id="A0A3N0Y2X9"/>
<dbReference type="InterPro" id="IPR019193">
    <property type="entry name" value="UBQ-conj_enz_E2-bd_prot"/>
</dbReference>
<comment type="subunit">
    <text evidence="8">Interacts with UBE2C/UbcH10 (E2 ubiquitin-conjugating enzyme). In vitro, interacts with cyclin-B.</text>
</comment>
<evidence type="ECO:0000256" key="6">
    <source>
        <dbReference type="ARBA" id="ARBA00032298"/>
    </source>
</evidence>
<dbReference type="PANTHER" id="PTHR31531">
    <property type="entry name" value="E3 UBIQUITIN-PROTEIN LIGASE E3D FAMILY MEMBER"/>
    <property type="match status" value="1"/>
</dbReference>
<dbReference type="GO" id="GO:0043161">
    <property type="term" value="P:proteasome-mediated ubiquitin-dependent protein catabolic process"/>
    <property type="evidence" value="ECO:0007669"/>
    <property type="project" value="TreeGrafter"/>
</dbReference>
<proteinExistence type="predicted"/>
<dbReference type="GO" id="GO:0061630">
    <property type="term" value="F:ubiquitin protein ligase activity"/>
    <property type="evidence" value="ECO:0007669"/>
    <property type="project" value="UniProtKB-EC"/>
</dbReference>
<evidence type="ECO:0000313" key="10">
    <source>
        <dbReference type="Proteomes" id="UP000281406"/>
    </source>
</evidence>
<dbReference type="GO" id="GO:0006513">
    <property type="term" value="P:protein monoubiquitination"/>
    <property type="evidence" value="ECO:0007669"/>
    <property type="project" value="TreeGrafter"/>
</dbReference>
<dbReference type="GO" id="GO:0005634">
    <property type="term" value="C:nucleus"/>
    <property type="evidence" value="ECO:0007669"/>
    <property type="project" value="TreeGrafter"/>
</dbReference>
<dbReference type="GO" id="GO:0000151">
    <property type="term" value="C:ubiquitin ligase complex"/>
    <property type="evidence" value="ECO:0007669"/>
    <property type="project" value="TreeGrafter"/>
</dbReference>
<evidence type="ECO:0000256" key="3">
    <source>
        <dbReference type="ARBA" id="ARBA00013646"/>
    </source>
</evidence>
<comment type="caution">
    <text evidence="9">The sequence shown here is derived from an EMBL/GenBank/DDBJ whole genome shotgun (WGS) entry which is preliminary data.</text>
</comment>
<evidence type="ECO:0000256" key="4">
    <source>
        <dbReference type="ARBA" id="ARBA00029737"/>
    </source>
</evidence>
<gene>
    <name evidence="9" type="ORF">DPX16_5880</name>
</gene>
<dbReference type="Proteomes" id="UP000281406">
    <property type="component" value="Unassembled WGS sequence"/>
</dbReference>
<comment type="function">
    <text evidence="7">E3 ubiquitin-protein ligase which accepts ubiquitin from specific E2 ubiquitin-conjugating enzymes, and transfers it to substrates, generally promoting their degradation by the proteasome. Independently of its E3 ubiquitin-protein ligase activity, acts as an inhibitor of CPSF3 endonuclease activity by blocking CPSF3 active site.</text>
</comment>
<keyword evidence="10" id="KW-1185">Reference proteome</keyword>